<keyword evidence="9 13" id="KW-0520">NAD</keyword>
<feature type="transmembrane region" description="Helical" evidence="13">
    <location>
        <begin position="6"/>
        <end position="21"/>
    </location>
</feature>
<evidence type="ECO:0000256" key="4">
    <source>
        <dbReference type="ARBA" id="ARBA00022475"/>
    </source>
</evidence>
<evidence type="ECO:0000256" key="5">
    <source>
        <dbReference type="ARBA" id="ARBA00022692"/>
    </source>
</evidence>
<proteinExistence type="inferred from homology"/>
<evidence type="ECO:0000256" key="12">
    <source>
        <dbReference type="ARBA" id="ARBA00047712"/>
    </source>
</evidence>
<comment type="subcellular location">
    <subcellularLocation>
        <location evidence="1 13">Cell membrane</location>
        <topology evidence="1 13">Multi-pass membrane protein</topology>
    </subcellularLocation>
</comment>
<evidence type="ECO:0000313" key="14">
    <source>
        <dbReference type="EMBL" id="BCK77316.1"/>
    </source>
</evidence>
<dbReference type="FunFam" id="1.20.120.1200:FF:000001">
    <property type="entry name" value="NADH-quinone oxidoreductase subunit J"/>
    <property type="match status" value="1"/>
</dbReference>
<dbReference type="RefSeq" id="WP_018307788.1">
    <property type="nucleotide sequence ID" value="NZ_AP023410.1"/>
</dbReference>
<evidence type="ECO:0000256" key="1">
    <source>
        <dbReference type="ARBA" id="ARBA00004651"/>
    </source>
</evidence>
<evidence type="ECO:0000256" key="3">
    <source>
        <dbReference type="ARBA" id="ARBA00019907"/>
    </source>
</evidence>
<evidence type="ECO:0000256" key="6">
    <source>
        <dbReference type="ARBA" id="ARBA00022719"/>
    </source>
</evidence>
<comment type="catalytic activity">
    <reaction evidence="12 13">
        <text>a quinone + NADH + 5 H(+)(in) = a quinol + NAD(+) + 4 H(+)(out)</text>
        <dbReference type="Rhea" id="RHEA:57888"/>
        <dbReference type="ChEBI" id="CHEBI:15378"/>
        <dbReference type="ChEBI" id="CHEBI:24646"/>
        <dbReference type="ChEBI" id="CHEBI:57540"/>
        <dbReference type="ChEBI" id="CHEBI:57945"/>
        <dbReference type="ChEBI" id="CHEBI:132124"/>
    </reaction>
</comment>
<dbReference type="Proteomes" id="UP000516424">
    <property type="component" value="Chromosome"/>
</dbReference>
<dbReference type="GO" id="GO:0005886">
    <property type="term" value="C:plasma membrane"/>
    <property type="evidence" value="ECO:0007669"/>
    <property type="project" value="UniProtKB-SubCell"/>
</dbReference>
<accession>A0AB33IHD0</accession>
<feature type="transmembrane region" description="Helical" evidence="13">
    <location>
        <begin position="28"/>
        <end position="50"/>
    </location>
</feature>
<gene>
    <name evidence="14" type="primary">nuoJ1</name>
    <name evidence="14" type="ORF">EMQ_2922</name>
</gene>
<feature type="transmembrane region" description="Helical" evidence="13">
    <location>
        <begin position="56"/>
        <end position="76"/>
    </location>
</feature>
<keyword evidence="4 13" id="KW-1003">Cell membrane</keyword>
<evidence type="ECO:0000256" key="7">
    <source>
        <dbReference type="ARBA" id="ARBA00022967"/>
    </source>
</evidence>
<feature type="transmembrane region" description="Helical" evidence="13">
    <location>
        <begin position="97"/>
        <end position="114"/>
    </location>
</feature>
<keyword evidence="5 13" id="KW-0812">Transmembrane</keyword>
<dbReference type="InterPro" id="IPR001457">
    <property type="entry name" value="NADH_UbQ/plastoQ_OxRdtase_su6"/>
</dbReference>
<keyword evidence="6 13" id="KW-0874">Quinone</keyword>
<comment type="similarity">
    <text evidence="2 13">Belongs to the complex I subunit 6 family.</text>
</comment>
<reference evidence="14 15" key="1">
    <citation type="journal article" date="2011" name="Microbiology">
        <title>Transcriptome response to different carbon sources in Acetobacter aceti.</title>
        <authorList>
            <person name="Sakurai K."/>
            <person name="Arai H."/>
            <person name="Ishii M."/>
            <person name="Igarashi Y."/>
        </authorList>
    </citation>
    <scope>NUCLEOTIDE SEQUENCE [LARGE SCALE GENOMIC DNA]</scope>
    <source>
        <strain evidence="14 15">NBRC 14818</strain>
    </source>
</reference>
<feature type="transmembrane region" description="Helical" evidence="13">
    <location>
        <begin position="134"/>
        <end position="156"/>
    </location>
</feature>
<evidence type="ECO:0000256" key="10">
    <source>
        <dbReference type="ARBA" id="ARBA00023136"/>
    </source>
</evidence>
<dbReference type="InterPro" id="IPR042106">
    <property type="entry name" value="Nuo/plastoQ_OxRdtase_6_NuoJ"/>
</dbReference>
<dbReference type="GO" id="GO:0048038">
    <property type="term" value="F:quinone binding"/>
    <property type="evidence" value="ECO:0007669"/>
    <property type="project" value="UniProtKB-UniRule"/>
</dbReference>
<protein>
    <recommendedName>
        <fullName evidence="3 13">NADH-quinone oxidoreductase subunit J</fullName>
        <ecNumber evidence="13">7.1.1.-</ecNumber>
    </recommendedName>
</protein>
<dbReference type="Pfam" id="PF00499">
    <property type="entry name" value="Oxidored_q3"/>
    <property type="match status" value="1"/>
</dbReference>
<dbReference type="GO" id="GO:0008137">
    <property type="term" value="F:NADH dehydrogenase (ubiquinone) activity"/>
    <property type="evidence" value="ECO:0007669"/>
    <property type="project" value="UniProtKB-UniRule"/>
</dbReference>
<dbReference type="EC" id="7.1.1.-" evidence="13"/>
<evidence type="ECO:0000256" key="11">
    <source>
        <dbReference type="ARBA" id="ARBA00025811"/>
    </source>
</evidence>
<keyword evidence="8 13" id="KW-1133">Transmembrane helix</keyword>
<organism evidence="14 15">
    <name type="scientific">Acetobacter aceti NBRC 14818</name>
    <dbReference type="NCBI Taxonomy" id="887700"/>
    <lineage>
        <taxon>Bacteria</taxon>
        <taxon>Pseudomonadati</taxon>
        <taxon>Pseudomonadota</taxon>
        <taxon>Alphaproteobacteria</taxon>
        <taxon>Acetobacterales</taxon>
        <taxon>Acetobacteraceae</taxon>
        <taxon>Acetobacter</taxon>
        <taxon>Acetobacter subgen. Acetobacter</taxon>
    </lineage>
</organism>
<keyword evidence="10 13" id="KW-0472">Membrane</keyword>
<evidence type="ECO:0000256" key="2">
    <source>
        <dbReference type="ARBA" id="ARBA00005698"/>
    </source>
</evidence>
<dbReference type="PANTHER" id="PTHR33269">
    <property type="entry name" value="NADH-UBIQUINONE OXIDOREDUCTASE CHAIN 6"/>
    <property type="match status" value="1"/>
</dbReference>
<evidence type="ECO:0000256" key="13">
    <source>
        <dbReference type="RuleBase" id="RU004429"/>
    </source>
</evidence>
<dbReference type="NCBIfam" id="NF005162">
    <property type="entry name" value="PRK06638.1-1"/>
    <property type="match status" value="1"/>
</dbReference>
<keyword evidence="15" id="KW-1185">Reference proteome</keyword>
<evidence type="ECO:0000256" key="9">
    <source>
        <dbReference type="ARBA" id="ARBA00023027"/>
    </source>
</evidence>
<evidence type="ECO:0000313" key="15">
    <source>
        <dbReference type="Proteomes" id="UP000516424"/>
    </source>
</evidence>
<keyword evidence="7" id="KW-1278">Translocase</keyword>
<dbReference type="EMBL" id="AP023410">
    <property type="protein sequence ID" value="BCK77316.1"/>
    <property type="molecule type" value="Genomic_DNA"/>
</dbReference>
<comment type="subunit">
    <text evidence="11">Composed of 13 different subunits. Subunits NuoA, H, J, K, L, M, N constitute the membrane sector of the complex.</text>
</comment>
<dbReference type="PANTHER" id="PTHR33269:SF17">
    <property type="entry name" value="NADH-UBIQUINONE OXIDOREDUCTASE CHAIN 6"/>
    <property type="match status" value="1"/>
</dbReference>
<dbReference type="Gene3D" id="1.20.120.1200">
    <property type="entry name" value="NADH-ubiquinone/plastoquinone oxidoreductase chain 6, subunit NuoJ"/>
    <property type="match status" value="1"/>
</dbReference>
<comment type="function">
    <text evidence="13">NDH-1 shuttles electrons from NADH, via FMN and iron-sulfur (Fe-S) centers, to quinones in the respiratory chain. Couples the redox reaction to proton translocation (for every two electrons transferred, four hydrogen ions are translocated across the cytoplasmic membrane), and thus conserves the redox energy in a proton gradient.</text>
</comment>
<dbReference type="AlphaFoldDB" id="A0AB33IHD0"/>
<sequence length="166" mass="17784">MHALALLAASVTVIGAIMVITRKVAVHAVLYLVVTLLALAALLVMLGASFAAMLEIIIYAGAIMVLFVFVIMMLNLGQPDSAREKEWLRPRAWLGPGILAAIVCAELLYCVSPLSESTPSLSPITAHDVGLSLFGRYVLMVELASFLLLAGLISVFHIGRNRVEDP</sequence>
<name>A0AB33IHD0_ACEAC</name>
<evidence type="ECO:0000256" key="8">
    <source>
        <dbReference type="ARBA" id="ARBA00022989"/>
    </source>
</evidence>